<organism evidence="2 3">
    <name type="scientific">Winogradskyella luteola</name>
    <dbReference type="NCBI Taxonomy" id="2828330"/>
    <lineage>
        <taxon>Bacteria</taxon>
        <taxon>Pseudomonadati</taxon>
        <taxon>Bacteroidota</taxon>
        <taxon>Flavobacteriia</taxon>
        <taxon>Flavobacteriales</taxon>
        <taxon>Flavobacteriaceae</taxon>
        <taxon>Winogradskyella</taxon>
    </lineage>
</organism>
<evidence type="ECO:0000313" key="3">
    <source>
        <dbReference type="Proteomes" id="UP001138894"/>
    </source>
</evidence>
<dbReference type="Pfam" id="PF11138">
    <property type="entry name" value="DUF2911"/>
    <property type="match status" value="1"/>
</dbReference>
<dbReference type="EMBL" id="JAGSPD010000010">
    <property type="protein sequence ID" value="MBV7269992.1"/>
    <property type="molecule type" value="Genomic_DNA"/>
</dbReference>
<protein>
    <submittedName>
        <fullName evidence="2">DUF2911 domain-containing protein</fullName>
    </submittedName>
</protein>
<feature type="chain" id="PRO_5040962802" evidence="1">
    <location>
        <begin position="25"/>
        <end position="182"/>
    </location>
</feature>
<dbReference type="Proteomes" id="UP001138894">
    <property type="component" value="Unassembled WGS sequence"/>
</dbReference>
<evidence type="ECO:0000313" key="2">
    <source>
        <dbReference type="EMBL" id="MBV7269992.1"/>
    </source>
</evidence>
<keyword evidence="3" id="KW-1185">Reference proteome</keyword>
<dbReference type="AlphaFoldDB" id="A0A9X1JSU3"/>
<accession>A0A9X1JSU3</accession>
<dbReference type="RefSeq" id="WP_218546922.1">
    <property type="nucleotide sequence ID" value="NZ_JAGSPD010000010.1"/>
</dbReference>
<gene>
    <name evidence="2" type="ORF">KCG49_12405</name>
</gene>
<evidence type="ECO:0000256" key="1">
    <source>
        <dbReference type="SAM" id="SignalP"/>
    </source>
</evidence>
<feature type="signal peptide" evidence="1">
    <location>
        <begin position="1"/>
        <end position="24"/>
    </location>
</feature>
<dbReference type="InterPro" id="IPR021314">
    <property type="entry name" value="DUF2911"/>
</dbReference>
<name>A0A9X1JSU3_9FLAO</name>
<sequence>MKTTRLITTVTLAFLMLLSFNAEAQNFKGLDKSPMDGASYPSDYKVSDKLIKIVYSRPQLKGRDVNKLAKPGKVWRLGANEAAELHVYTDMKLAGKDVKEGTYTVYAIPGETEWTVIVSADLNVWGSYFYNEKNDVARVTVPVTKGEESLEAFSIAFEKSDNGVHMHMGWGTVRVAVPFVKG</sequence>
<reference evidence="2" key="1">
    <citation type="submission" date="2021-04" db="EMBL/GenBank/DDBJ databases">
        <authorList>
            <person name="Pira H."/>
            <person name="Risdian C."/>
            <person name="Wink J."/>
        </authorList>
    </citation>
    <scope>NUCLEOTIDE SEQUENCE</scope>
    <source>
        <strain evidence="2">WHY3</strain>
    </source>
</reference>
<comment type="caution">
    <text evidence="2">The sequence shown here is derived from an EMBL/GenBank/DDBJ whole genome shotgun (WGS) entry which is preliminary data.</text>
</comment>
<keyword evidence="1" id="KW-0732">Signal</keyword>
<proteinExistence type="predicted"/>